<organism evidence="1 2">
    <name type="scientific">Temperatibacter marinus</name>
    <dbReference type="NCBI Taxonomy" id="1456591"/>
    <lineage>
        <taxon>Bacteria</taxon>
        <taxon>Pseudomonadati</taxon>
        <taxon>Pseudomonadota</taxon>
        <taxon>Alphaproteobacteria</taxon>
        <taxon>Kordiimonadales</taxon>
        <taxon>Temperatibacteraceae</taxon>
        <taxon>Temperatibacter</taxon>
    </lineage>
</organism>
<reference evidence="1" key="1">
    <citation type="submission" date="2023-04" db="EMBL/GenBank/DDBJ databases">
        <title>Complete genome sequence of Temperatibacter marinus.</title>
        <authorList>
            <person name="Rong J.-C."/>
            <person name="Yi M.-L."/>
            <person name="Zhao Q."/>
        </authorList>
    </citation>
    <scope>NUCLEOTIDE SEQUENCE</scope>
    <source>
        <strain evidence="1">NBRC 110045</strain>
    </source>
</reference>
<dbReference type="Gene3D" id="3.40.1260.10">
    <property type="entry name" value="DsrEFH-like"/>
    <property type="match status" value="1"/>
</dbReference>
<sequence>MATRPMTIMVITPSAETIHQALLTATSACSMGQKTYLYFGKEAAKALVQDQWVMFKTHNGESAMTMDKRLEEQGLADFQLLLSGLAGMNASLYICEQAMKEYAIDPLSLLLSPQPKPIALSDLIVKGSGGDWLTF</sequence>
<keyword evidence="2" id="KW-1185">Reference proteome</keyword>
<protein>
    <submittedName>
        <fullName evidence="1">DsrE family protein</fullName>
    </submittedName>
</protein>
<dbReference type="SUPFAM" id="SSF75169">
    <property type="entry name" value="DsrEFH-like"/>
    <property type="match status" value="1"/>
</dbReference>
<evidence type="ECO:0000313" key="1">
    <source>
        <dbReference type="EMBL" id="WND03350.1"/>
    </source>
</evidence>
<accession>A0AA52HB31</accession>
<evidence type="ECO:0000313" key="2">
    <source>
        <dbReference type="Proteomes" id="UP001268683"/>
    </source>
</evidence>
<proteinExistence type="predicted"/>
<dbReference type="RefSeq" id="WP_310799203.1">
    <property type="nucleotide sequence ID" value="NZ_CP123872.1"/>
</dbReference>
<name>A0AA52HB31_9PROT</name>
<dbReference type="InterPro" id="IPR003787">
    <property type="entry name" value="Sulphur_relay_DsrE/F-like"/>
</dbReference>
<dbReference type="Pfam" id="PF02635">
    <property type="entry name" value="DsrE"/>
    <property type="match status" value="1"/>
</dbReference>
<gene>
    <name evidence="1" type="ORF">QGN29_03065</name>
</gene>
<dbReference type="Proteomes" id="UP001268683">
    <property type="component" value="Chromosome"/>
</dbReference>
<dbReference type="KEGG" id="tmk:QGN29_03065"/>
<dbReference type="EMBL" id="CP123872">
    <property type="protein sequence ID" value="WND03350.1"/>
    <property type="molecule type" value="Genomic_DNA"/>
</dbReference>
<dbReference type="InterPro" id="IPR027396">
    <property type="entry name" value="DsrEFH-like"/>
</dbReference>
<dbReference type="AlphaFoldDB" id="A0AA52HB31"/>
<dbReference type="PROSITE" id="PS51257">
    <property type="entry name" value="PROKAR_LIPOPROTEIN"/>
    <property type="match status" value="1"/>
</dbReference>